<keyword evidence="4 9" id="KW-0853">WD repeat</keyword>
<evidence type="ECO:0008006" key="14">
    <source>
        <dbReference type="Google" id="ProtNLM"/>
    </source>
</evidence>
<dbReference type="Proteomes" id="UP000050790">
    <property type="component" value="Unassembled WGS sequence"/>
</dbReference>
<feature type="region of interest" description="Disordered" evidence="10">
    <location>
        <begin position="625"/>
        <end position="650"/>
    </location>
</feature>
<dbReference type="Gene3D" id="2.130.10.10">
    <property type="entry name" value="YVTN repeat-like/Quinoprotein amine dehydrogenase"/>
    <property type="match status" value="1"/>
</dbReference>
<dbReference type="GO" id="GO:0015031">
    <property type="term" value="P:protein transport"/>
    <property type="evidence" value="ECO:0007669"/>
    <property type="project" value="UniProtKB-KW"/>
</dbReference>
<keyword evidence="5" id="KW-0677">Repeat</keyword>
<dbReference type="PANTHER" id="PTHR13923:SF11">
    <property type="entry name" value="SECRETORY 31, ISOFORM D"/>
    <property type="match status" value="1"/>
</dbReference>
<evidence type="ECO:0000256" key="9">
    <source>
        <dbReference type="PROSITE-ProRule" id="PRU00221"/>
    </source>
</evidence>
<evidence type="ECO:0000256" key="8">
    <source>
        <dbReference type="ARBA" id="ARBA00022927"/>
    </source>
</evidence>
<evidence type="ECO:0000256" key="10">
    <source>
        <dbReference type="SAM" id="MobiDB-lite"/>
    </source>
</evidence>
<keyword evidence="7" id="KW-0931">ER-Golgi transport</keyword>
<dbReference type="PROSITE" id="PS50082">
    <property type="entry name" value="WD_REPEATS_2"/>
    <property type="match status" value="1"/>
</dbReference>
<dbReference type="SUPFAM" id="SSF50978">
    <property type="entry name" value="WD40 repeat-like"/>
    <property type="match status" value="1"/>
</dbReference>
<comment type="similarity">
    <text evidence="2">Belongs to the WD repeat SEC31 family.</text>
</comment>
<evidence type="ECO:0000256" key="5">
    <source>
        <dbReference type="ARBA" id="ARBA00022737"/>
    </source>
</evidence>
<dbReference type="GO" id="GO:0070971">
    <property type="term" value="C:endoplasmic reticulum exit site"/>
    <property type="evidence" value="ECO:0007669"/>
    <property type="project" value="TreeGrafter"/>
</dbReference>
<dbReference type="GO" id="GO:0005198">
    <property type="term" value="F:structural molecule activity"/>
    <property type="evidence" value="ECO:0007669"/>
    <property type="project" value="TreeGrafter"/>
</dbReference>
<dbReference type="WBParaSite" id="SMRG1_85880.1">
    <property type="protein sequence ID" value="SMRG1_85880.1"/>
    <property type="gene ID" value="SMRG1_85880"/>
</dbReference>
<dbReference type="GO" id="GO:0007029">
    <property type="term" value="P:endoplasmic reticulum organization"/>
    <property type="evidence" value="ECO:0007669"/>
    <property type="project" value="TreeGrafter"/>
</dbReference>
<dbReference type="GO" id="GO:0090110">
    <property type="term" value="P:COPII-coated vesicle cargo loading"/>
    <property type="evidence" value="ECO:0007669"/>
    <property type="project" value="TreeGrafter"/>
</dbReference>
<keyword evidence="8" id="KW-0653">Protein transport</keyword>
<dbReference type="Gene3D" id="1.20.940.10">
    <property type="entry name" value="Functional domain of the splicing factor Prp18"/>
    <property type="match status" value="1"/>
</dbReference>
<dbReference type="SMART" id="SM00320">
    <property type="entry name" value="WD40"/>
    <property type="match status" value="3"/>
</dbReference>
<evidence type="ECO:0000313" key="13">
    <source>
        <dbReference type="WBParaSite" id="SMRG1_85880.2"/>
    </source>
</evidence>
<dbReference type="InterPro" id="IPR036322">
    <property type="entry name" value="WD40_repeat_dom_sf"/>
</dbReference>
<dbReference type="Gene3D" id="1.25.40.1030">
    <property type="match status" value="2"/>
</dbReference>
<protein>
    <recommendedName>
        <fullName evidence="14">Ancestral coatomer element 1 Sec16/Sec31 domain-containing protein</fullName>
    </recommendedName>
</protein>
<comment type="subcellular location">
    <subcellularLocation>
        <location evidence="1">Endoplasmic reticulum</location>
    </subcellularLocation>
</comment>
<keyword evidence="6" id="KW-0256">Endoplasmic reticulum</keyword>
<evidence type="ECO:0000313" key="12">
    <source>
        <dbReference type="WBParaSite" id="SMRG1_85880.1"/>
    </source>
</evidence>
<evidence type="ECO:0000256" key="4">
    <source>
        <dbReference type="ARBA" id="ARBA00022574"/>
    </source>
</evidence>
<feature type="repeat" description="WD" evidence="9">
    <location>
        <begin position="176"/>
        <end position="218"/>
    </location>
</feature>
<evidence type="ECO:0000256" key="1">
    <source>
        <dbReference type="ARBA" id="ARBA00004240"/>
    </source>
</evidence>
<evidence type="ECO:0000256" key="6">
    <source>
        <dbReference type="ARBA" id="ARBA00022824"/>
    </source>
</evidence>
<evidence type="ECO:0000256" key="2">
    <source>
        <dbReference type="ARBA" id="ARBA00009358"/>
    </source>
</evidence>
<organism evidence="11 13">
    <name type="scientific">Schistosoma margrebowiei</name>
    <dbReference type="NCBI Taxonomy" id="48269"/>
    <lineage>
        <taxon>Eukaryota</taxon>
        <taxon>Metazoa</taxon>
        <taxon>Spiralia</taxon>
        <taxon>Lophotrochozoa</taxon>
        <taxon>Platyhelminthes</taxon>
        <taxon>Trematoda</taxon>
        <taxon>Digenea</taxon>
        <taxon>Strigeidida</taxon>
        <taxon>Schistosomatoidea</taxon>
        <taxon>Schistosomatidae</taxon>
        <taxon>Schistosoma</taxon>
    </lineage>
</organism>
<evidence type="ECO:0000256" key="3">
    <source>
        <dbReference type="ARBA" id="ARBA00022448"/>
    </source>
</evidence>
<dbReference type="InterPro" id="IPR015943">
    <property type="entry name" value="WD40/YVTN_repeat-like_dom_sf"/>
</dbReference>
<dbReference type="WBParaSite" id="SMRG1_85880.2">
    <property type="protein sequence ID" value="SMRG1_85880.2"/>
    <property type="gene ID" value="SMRG1_85880"/>
</dbReference>
<dbReference type="InterPro" id="IPR040251">
    <property type="entry name" value="SEC31-like"/>
</dbReference>
<dbReference type="GO" id="GO:0030127">
    <property type="term" value="C:COPII vesicle coat"/>
    <property type="evidence" value="ECO:0007669"/>
    <property type="project" value="TreeGrafter"/>
</dbReference>
<dbReference type="PANTHER" id="PTHR13923">
    <property type="entry name" value="SEC31-RELATED PROTEIN"/>
    <property type="match status" value="1"/>
</dbReference>
<sequence>MKVKELEKFAHSAWSPLSCNRTYLATVTAEDDREATDSNINTSMASPTLDIYEFNVKENNLSMQTNISLQIKQKATSLLWTAPINNDHLDIGLLIIGSMSGSLYLYDSQKLISMSQNITSSQITTNTIHKPYHINTIDTIIENNVNDNSIMTSYQQLSSMYITENNMSNYLYTSCENIHNNVVRSLDFNRFQTNLFASASNDEEIFIWDIGKMEHPMSPGSKIQPLENVNQVAWNPRVQHILCSTSIGRCVIWDLRKSGPVLQLTKTMCQLEPQMMAWSPDVATRLCIADPNNPNANVQLWDLRYPKHMLCLLSHWPPLLSSNLKATNSINNYALGNAGTVNSLCWGIPECQKSMNKSNFYDKDMIVMTIGASGALPTLNGNYGTKLNPTYAEMLVVWSVNQALNSTPDNVTCQEAIPEPIFIGRLEGLDDQELVNPLLCFNTLPTNASVQWIPNHPNLICVTQSDGWITIYNLLSGINKQIEQINIERYNKQCILARNSLNLRNSHKVAEVFHNEQLLMDYNNNTDNTIIPTTINNNNNLQSDSLYPVFMNDPNVNNIDKEQINSGSDQLILDNPNSMDSVNLSLPQPMPLLRVAPSWLKRPCGVHFAFGGRLVTFSSLTNLQSKRTRTNSSMSSSKRTDPNNRSSDIGSIEQNLTVGTVPDQNHLNSTEVQSYYVFIKCIDAFQLEPSSSPTVQLHSSVNNNTNGSDDQWKNSIQDIIECLISVLDCPNDYLSTVCENAKALFKPMLNNNNNHLDLWNVIQARLDKSTSVKSSLSNLLGYSKQDFQGFNESTSSQLLDALKYALVTNDIKTIIQLCLHPKFSSLSLPNLSTLSIFAIMLTDLHRSEKIELYEDVKLKLYQTLNEISFNNHNIHNSILNSIIMLFNCVLLRTNWLNIIEHWPLSDWKTILTALINHLWDQDIELLRKLCSIFAKRLLDNTNNDNNITSFESGLAACICCIIGDDLDHLTECWLRLNNINENHLDNVIKCLPLALLLLFLFRLSSSTGINHCTNKSSQLLIHLAIWLIETRFNHNNNNGSNKQISLLALNLLTKTLSIVELYSQTMNNLIDLRHRIWCNLSMEQQQQQKQQILSNELSQQFLCPYPHIQCHCGLSKANSSTEIQSSLFVKTTNTNYYQPQQSVNYPSLSNETLQCTYQSKINQNQFYEQNNFHSFNYPTLSSSSTNCLSFNDSVVSVQTSTSGQNKSTFNFSPPISSHNADVLPSFTSPVPSTIMSSSSSSNIYSPLGLPPVNSINQPNLSSARQFPPVVAPPLLDANYNNNNNRNYPVMNHRYVHPPNNNLLGTDSVSGNSMSNVLKPPLPATLASPTQSAQMSTNFGHNFGGSIPPSFQSFNNVPYDMPASISQFNVQQQQEHIQQHMPPLLPAPMSIPPPPPPQTQHQSSVISPGWNDPPILTTDKPRQTTVSHNPYYNPMEFISSSLPQPNNSVLPSNFPQPMTELHTTPSNPPLPPGYPATGLNVYQPAPPPIQNSISPINADIIHSQQRLQQPLPMSSTYIQQQSLSSSSSFMGPPVQHPSYPQVQGVNHQQQQYPNHFQPTIEQNSQFHTISSTLPPMSSVVPPNSYTQPNIWPAAQPLSTTVKSGTTSQTIIENSMPSNSFTSSNDDRTDLQLSHKLDSTSLNSDHNNVNNHSLPTEFQPIKKVLFDLIENCRKVGDKQTRHKLMDVEYRLNQFYNNISTGQLQLDHNSMEYLQFCISSIQSNDYVNALKQINLFIQCAIELSDIQYYGPALKRLIQTAKQLSINMNNIDH</sequence>
<reference evidence="12 13" key="1">
    <citation type="submission" date="2023-11" db="UniProtKB">
        <authorList>
            <consortium name="WormBaseParasite"/>
        </authorList>
    </citation>
    <scope>IDENTIFICATION</scope>
</reference>
<keyword evidence="3" id="KW-0813">Transport</keyword>
<proteinExistence type="inferred from homology"/>
<dbReference type="InterPro" id="IPR001680">
    <property type="entry name" value="WD40_rpt"/>
</dbReference>
<name>A0AA85AID3_9TREM</name>
<accession>A0AA85AID3</accession>
<evidence type="ECO:0000313" key="11">
    <source>
        <dbReference type="Proteomes" id="UP000050790"/>
    </source>
</evidence>
<evidence type="ECO:0000256" key="7">
    <source>
        <dbReference type="ARBA" id="ARBA00022892"/>
    </source>
</evidence>